<dbReference type="Proteomes" id="UP001295423">
    <property type="component" value="Unassembled WGS sequence"/>
</dbReference>
<evidence type="ECO:0000256" key="2">
    <source>
        <dbReference type="PROSITE-ProRule" id="PRU00708"/>
    </source>
</evidence>
<dbReference type="InterPro" id="IPR011990">
    <property type="entry name" value="TPR-like_helical_dom_sf"/>
</dbReference>
<dbReference type="PANTHER" id="PTHR47447:SF23">
    <property type="entry name" value="PENTACOTRIPEPTIDE-REPEAT REGION OF PRORP DOMAIN-CONTAINING PROTEIN"/>
    <property type="match status" value="1"/>
</dbReference>
<accession>A0AAD2FX10</accession>
<dbReference type="Gene3D" id="1.25.40.10">
    <property type="entry name" value="Tetratricopeptide repeat domain"/>
    <property type="match status" value="4"/>
</dbReference>
<feature type="repeat" description="PPR" evidence="2">
    <location>
        <begin position="404"/>
        <end position="442"/>
    </location>
</feature>
<organism evidence="3 4">
    <name type="scientific">Cylindrotheca closterium</name>
    <dbReference type="NCBI Taxonomy" id="2856"/>
    <lineage>
        <taxon>Eukaryota</taxon>
        <taxon>Sar</taxon>
        <taxon>Stramenopiles</taxon>
        <taxon>Ochrophyta</taxon>
        <taxon>Bacillariophyta</taxon>
        <taxon>Bacillariophyceae</taxon>
        <taxon>Bacillariophycidae</taxon>
        <taxon>Bacillariales</taxon>
        <taxon>Bacillariaceae</taxon>
        <taxon>Cylindrotheca</taxon>
    </lineage>
</organism>
<evidence type="ECO:0000256" key="1">
    <source>
        <dbReference type="ARBA" id="ARBA00022737"/>
    </source>
</evidence>
<dbReference type="InterPro" id="IPR002885">
    <property type="entry name" value="PPR_rpt"/>
</dbReference>
<comment type="caution">
    <text evidence="3">The sequence shown here is derived from an EMBL/GenBank/DDBJ whole genome shotgun (WGS) entry which is preliminary data.</text>
</comment>
<dbReference type="AlphaFoldDB" id="A0AAD2FX10"/>
<sequence>MCSPSASLLVNPLNSNQHIHGELSVCQLATNSNLQDPASRFHRDMLRVLDSRQNMSPADHASSLPIERKKRPNLLTSDIDGVERVVSMLEHMVEIGVATEESFQIALEGLSNRGRLRWRRASDSAVVCAADEVEPLLKKLWDDKNGTVSTKTCNFALKAYAACSTPRGDRMYAQKAEAVVVKMQETGIDITSETLAHLVHAWAWQQENRDSGECVKRAQHYFDEMMKLSPDEDTVFRGYELLLEAWSKCSSSSAAESSERIFSKMKQLRGVNVGAQQYSNAILALAKQNGEENAEKANSLLLQMIDEYEASGYGESTRPELIAINGVIAAWSRCRRIDKSEEVLWLASDLGKTCEDIYPDVVTFNGVLHAYIRHRDRSKSLDKMIKIIDYMEANSKEHPVMKPDGFTYNTLLKAWVQSNRKDAVEEAEKVLFRMQEASGILPTSRHYNVVINALAKCRNPDAHKAYNLLRQLQALDSYTPDIITYTSVIECCSKSSDPHAAEIGLELFEEANDLYRGTGDKGIMPNLFSYTVTIRALSTNPTPENVRIARDLLEKLVATYAETLDDSLCPTTYPFNYVINCAANCVGSHDEKLRAFKIAAKTYNEIRSSEIIQPDSFTYAFWFKCCNNLLPEGDIRTKGLTFAFEQCKRSGLVSSEALRRLLAGTPSKLATSLLGIPFNTSPLVYRQYTLEDFPPGWSRNVRKDSN</sequence>
<dbReference type="EMBL" id="CAKOGP040001881">
    <property type="protein sequence ID" value="CAJ1955301.1"/>
    <property type="molecule type" value="Genomic_DNA"/>
</dbReference>
<keyword evidence="1" id="KW-0677">Repeat</keyword>
<name>A0AAD2FX10_9STRA</name>
<keyword evidence="4" id="KW-1185">Reference proteome</keyword>
<gene>
    <name evidence="3" type="ORF">CYCCA115_LOCUS15684</name>
</gene>
<evidence type="ECO:0008006" key="5">
    <source>
        <dbReference type="Google" id="ProtNLM"/>
    </source>
</evidence>
<reference evidence="3" key="1">
    <citation type="submission" date="2023-08" db="EMBL/GenBank/DDBJ databases">
        <authorList>
            <person name="Audoor S."/>
            <person name="Bilcke G."/>
        </authorList>
    </citation>
    <scope>NUCLEOTIDE SEQUENCE</scope>
</reference>
<dbReference type="Pfam" id="PF13812">
    <property type="entry name" value="PPR_3"/>
    <property type="match status" value="1"/>
</dbReference>
<dbReference type="PANTHER" id="PTHR47447">
    <property type="entry name" value="OS03G0856100 PROTEIN"/>
    <property type="match status" value="1"/>
</dbReference>
<protein>
    <recommendedName>
        <fullName evidence="5">Pentacotripeptide-repeat region of PRORP domain-containing protein</fullName>
    </recommendedName>
</protein>
<dbReference type="PROSITE" id="PS51375">
    <property type="entry name" value="PPR"/>
    <property type="match status" value="1"/>
</dbReference>
<proteinExistence type="predicted"/>
<evidence type="ECO:0000313" key="4">
    <source>
        <dbReference type="Proteomes" id="UP001295423"/>
    </source>
</evidence>
<evidence type="ECO:0000313" key="3">
    <source>
        <dbReference type="EMBL" id="CAJ1955301.1"/>
    </source>
</evidence>